<keyword evidence="2" id="KW-0472">Membrane</keyword>
<organism evidence="4 5">
    <name type="scientific">Nocardioides marinquilinus</name>
    <dbReference type="NCBI Taxonomy" id="1210400"/>
    <lineage>
        <taxon>Bacteria</taxon>
        <taxon>Bacillati</taxon>
        <taxon>Actinomycetota</taxon>
        <taxon>Actinomycetes</taxon>
        <taxon>Propionibacteriales</taxon>
        <taxon>Nocardioidaceae</taxon>
        <taxon>Nocardioides</taxon>
    </lineage>
</organism>
<evidence type="ECO:0000313" key="4">
    <source>
        <dbReference type="EMBL" id="GAA5148698.1"/>
    </source>
</evidence>
<keyword evidence="2" id="KW-1133">Transmembrane helix</keyword>
<feature type="transmembrane region" description="Helical" evidence="2">
    <location>
        <begin position="89"/>
        <end position="107"/>
    </location>
</feature>
<dbReference type="InterPro" id="IPR058581">
    <property type="entry name" value="TM_HPP"/>
</dbReference>
<evidence type="ECO:0000259" key="3">
    <source>
        <dbReference type="PROSITE" id="PS51371"/>
    </source>
</evidence>
<gene>
    <name evidence="4" type="ORF">GCM10023340_22900</name>
</gene>
<feature type="domain" description="CBS" evidence="3">
    <location>
        <begin position="288"/>
        <end position="347"/>
    </location>
</feature>
<dbReference type="PANTHER" id="PTHR33741:SF5">
    <property type="entry name" value="TRANSMEMBRANE PROTEIN DDB_G0269096-RELATED"/>
    <property type="match status" value="1"/>
</dbReference>
<keyword evidence="5" id="KW-1185">Reference proteome</keyword>
<dbReference type="Gene3D" id="3.10.580.10">
    <property type="entry name" value="CBS-domain"/>
    <property type="match status" value="2"/>
</dbReference>
<dbReference type="EMBL" id="BAABKG010000003">
    <property type="protein sequence ID" value="GAA5148698.1"/>
    <property type="molecule type" value="Genomic_DNA"/>
</dbReference>
<evidence type="ECO:0000313" key="5">
    <source>
        <dbReference type="Proteomes" id="UP001500221"/>
    </source>
</evidence>
<dbReference type="InterPro" id="IPR046342">
    <property type="entry name" value="CBS_dom_sf"/>
</dbReference>
<keyword evidence="2" id="KW-0812">Transmembrane</keyword>
<dbReference type="PROSITE" id="PS51371">
    <property type="entry name" value="CBS"/>
    <property type="match status" value="2"/>
</dbReference>
<feature type="transmembrane region" description="Helical" evidence="2">
    <location>
        <begin position="12"/>
        <end position="32"/>
    </location>
</feature>
<dbReference type="SMART" id="SM00116">
    <property type="entry name" value="CBS"/>
    <property type="match status" value="2"/>
</dbReference>
<comment type="caution">
    <text evidence="4">The sequence shown here is derived from an EMBL/GenBank/DDBJ whole genome shotgun (WGS) entry which is preliminary data.</text>
</comment>
<dbReference type="Pfam" id="PF00571">
    <property type="entry name" value="CBS"/>
    <property type="match status" value="2"/>
</dbReference>
<proteinExistence type="predicted"/>
<dbReference type="PANTHER" id="PTHR33741">
    <property type="entry name" value="TRANSMEMBRANE PROTEIN DDB_G0269096-RELATED"/>
    <property type="match status" value="1"/>
</dbReference>
<sequence>MPVVTGYSRAELARGGLGALVGILVCGGVARLVPGGPELLPYLVAPMGASAVLLFAVPTSPLAQPWPVVGGNLVSTAIGLAAHELLGDPLVAAGVGVGMAIVAMMLLRCLHPPGGACALLAATATPAIDEQGWAFVALPVAVNTLALLAVALAVHRLTGRRYPHRPAPPAPVSPTDALGVQAPDVEAAMARLGRFDVLPADVVALLRDAETHALDRRLGSLPVAAVMLTDVAVLHPFESLFRARTVMVDRHVKSLPVVDTERHVVGIVGVGDLFQRDLAELDPVETVMTTEVVTVPASTPVADLVPLMTGSGHKHVPVLDDAGRLAGIVTRGELVAVLHRALLGDDLRA</sequence>
<accession>A0ABP9PLN2</accession>
<name>A0ABP9PLN2_9ACTN</name>
<dbReference type="SUPFAM" id="SSF54631">
    <property type="entry name" value="CBS-domain pair"/>
    <property type="match status" value="1"/>
</dbReference>
<dbReference type="InterPro" id="IPR007065">
    <property type="entry name" value="HPP"/>
</dbReference>
<dbReference type="Proteomes" id="UP001500221">
    <property type="component" value="Unassembled WGS sequence"/>
</dbReference>
<keyword evidence="1" id="KW-0129">CBS domain</keyword>
<protein>
    <submittedName>
        <fullName evidence="4">HPP family protein</fullName>
    </submittedName>
</protein>
<feature type="domain" description="CBS" evidence="3">
    <location>
        <begin position="227"/>
        <end position="283"/>
    </location>
</feature>
<dbReference type="InterPro" id="IPR000644">
    <property type="entry name" value="CBS_dom"/>
</dbReference>
<reference evidence="5" key="1">
    <citation type="journal article" date="2019" name="Int. J. Syst. Evol. Microbiol.">
        <title>The Global Catalogue of Microorganisms (GCM) 10K type strain sequencing project: providing services to taxonomists for standard genome sequencing and annotation.</title>
        <authorList>
            <consortium name="The Broad Institute Genomics Platform"/>
            <consortium name="The Broad Institute Genome Sequencing Center for Infectious Disease"/>
            <person name="Wu L."/>
            <person name="Ma J."/>
        </authorList>
    </citation>
    <scope>NUCLEOTIDE SEQUENCE [LARGE SCALE GENOMIC DNA]</scope>
    <source>
        <strain evidence="5">JCM 18459</strain>
    </source>
</reference>
<dbReference type="Pfam" id="PF04982">
    <property type="entry name" value="TM_HPP"/>
    <property type="match status" value="1"/>
</dbReference>
<evidence type="ECO:0000256" key="1">
    <source>
        <dbReference type="PROSITE-ProRule" id="PRU00703"/>
    </source>
</evidence>
<feature type="transmembrane region" description="Helical" evidence="2">
    <location>
        <begin position="133"/>
        <end position="154"/>
    </location>
</feature>
<evidence type="ECO:0000256" key="2">
    <source>
        <dbReference type="SAM" id="Phobius"/>
    </source>
</evidence>